<proteinExistence type="predicted"/>
<dbReference type="GO" id="GO:0016020">
    <property type="term" value="C:membrane"/>
    <property type="evidence" value="ECO:0007669"/>
    <property type="project" value="UniProtKB-SubCell"/>
</dbReference>
<feature type="transmembrane region" description="Helical" evidence="5">
    <location>
        <begin position="113"/>
        <end position="133"/>
    </location>
</feature>
<sequence length="197" mass="21838">MSAMNETPAPPPFLPYWRSVWLKPRQTMAAIYAAPRHALMWLPAIVGGIALMMEAAIVGKFWTQLPFGQVWMSSLLLGPLAGMLNVGILGFFVRQFGKLMQGEGDATRIRLALSWATVPVAFALIPTAIEYYLRATEGESLLTSALLWLRTGLGIWGVLLMCLCVAEAQRFSFKQGALNVLSIFVFFNVLMFLLVPR</sequence>
<organism evidence="7 8">
    <name type="scientific">Permianibacter aggregans</name>
    <dbReference type="NCBI Taxonomy" id="1510150"/>
    <lineage>
        <taxon>Bacteria</taxon>
        <taxon>Pseudomonadati</taxon>
        <taxon>Pseudomonadota</taxon>
        <taxon>Gammaproteobacteria</taxon>
        <taxon>Pseudomonadales</taxon>
        <taxon>Pseudomonadaceae</taxon>
        <taxon>Permianibacter</taxon>
    </lineage>
</organism>
<dbReference type="AlphaFoldDB" id="A0A4R6UGW5"/>
<reference evidence="7 8" key="1">
    <citation type="submission" date="2019-03" db="EMBL/GenBank/DDBJ databases">
        <title>Genomic Encyclopedia of Type Strains, Phase IV (KMG-IV): sequencing the most valuable type-strain genomes for metagenomic binning, comparative biology and taxonomic classification.</title>
        <authorList>
            <person name="Goeker M."/>
        </authorList>
    </citation>
    <scope>NUCLEOTIDE SEQUENCE [LARGE SCALE GENOMIC DNA]</scope>
    <source>
        <strain evidence="7 8">DSM 103792</strain>
    </source>
</reference>
<keyword evidence="3 5" id="KW-1133">Transmembrane helix</keyword>
<gene>
    <name evidence="7" type="ORF">EV696_1256</name>
</gene>
<evidence type="ECO:0000256" key="4">
    <source>
        <dbReference type="ARBA" id="ARBA00023136"/>
    </source>
</evidence>
<dbReference type="OrthoDB" id="2987623at2"/>
<evidence type="ECO:0000313" key="7">
    <source>
        <dbReference type="EMBL" id="TDQ44195.1"/>
    </source>
</evidence>
<comment type="subcellular location">
    <subcellularLocation>
        <location evidence="1">Membrane</location>
        <topology evidence="1">Multi-pass membrane protein</topology>
    </subcellularLocation>
</comment>
<dbReference type="InterPro" id="IPR006977">
    <property type="entry name" value="Yip1_dom"/>
</dbReference>
<evidence type="ECO:0000256" key="1">
    <source>
        <dbReference type="ARBA" id="ARBA00004141"/>
    </source>
</evidence>
<comment type="caution">
    <text evidence="7">The sequence shown here is derived from an EMBL/GenBank/DDBJ whole genome shotgun (WGS) entry which is preliminary data.</text>
</comment>
<name>A0A4R6UGW5_9GAMM</name>
<keyword evidence="8" id="KW-1185">Reference proteome</keyword>
<evidence type="ECO:0000259" key="6">
    <source>
        <dbReference type="Pfam" id="PF04893"/>
    </source>
</evidence>
<dbReference type="EMBL" id="SNYM01000025">
    <property type="protein sequence ID" value="TDQ44195.1"/>
    <property type="molecule type" value="Genomic_DNA"/>
</dbReference>
<feature type="transmembrane region" description="Helical" evidence="5">
    <location>
        <begin position="145"/>
        <end position="166"/>
    </location>
</feature>
<feature type="domain" description="Yip1" evidence="6">
    <location>
        <begin position="19"/>
        <end position="193"/>
    </location>
</feature>
<evidence type="ECO:0000313" key="8">
    <source>
        <dbReference type="Proteomes" id="UP000295375"/>
    </source>
</evidence>
<feature type="transmembrane region" description="Helical" evidence="5">
    <location>
        <begin position="70"/>
        <end position="93"/>
    </location>
</feature>
<protein>
    <submittedName>
        <fullName evidence="7">Yip1-like protein</fullName>
    </submittedName>
</protein>
<evidence type="ECO:0000256" key="5">
    <source>
        <dbReference type="SAM" id="Phobius"/>
    </source>
</evidence>
<dbReference type="Proteomes" id="UP000295375">
    <property type="component" value="Unassembled WGS sequence"/>
</dbReference>
<feature type="transmembrane region" description="Helical" evidence="5">
    <location>
        <begin position="178"/>
        <end position="195"/>
    </location>
</feature>
<evidence type="ECO:0000256" key="3">
    <source>
        <dbReference type="ARBA" id="ARBA00022989"/>
    </source>
</evidence>
<dbReference type="Pfam" id="PF04893">
    <property type="entry name" value="Yip1"/>
    <property type="match status" value="1"/>
</dbReference>
<keyword evidence="4 5" id="KW-0472">Membrane</keyword>
<evidence type="ECO:0000256" key="2">
    <source>
        <dbReference type="ARBA" id="ARBA00022692"/>
    </source>
</evidence>
<keyword evidence="2 5" id="KW-0812">Transmembrane</keyword>
<feature type="transmembrane region" description="Helical" evidence="5">
    <location>
        <begin position="38"/>
        <end position="58"/>
    </location>
</feature>
<accession>A0A4R6UGW5</accession>